<dbReference type="GeneID" id="80019920"/>
<protein>
    <submittedName>
        <fullName evidence="1">Uncharacterized protein</fullName>
    </submittedName>
</protein>
<accession>A0AAE8Y7B5</accession>
<evidence type="ECO:0000313" key="1">
    <source>
        <dbReference type="EMBL" id="UDL16029.1"/>
    </source>
</evidence>
<dbReference type="EMBL" id="OK040790">
    <property type="protein sequence ID" value="UDL16029.1"/>
    <property type="molecule type" value="Genomic_DNA"/>
</dbReference>
<name>A0AAE8Y7B5_9CAUD</name>
<dbReference type="KEGG" id="vg:80019920"/>
<dbReference type="Proteomes" id="UP000827768">
    <property type="component" value="Segment"/>
</dbReference>
<gene>
    <name evidence="1" type="primary">279</name>
    <name evidence="1" type="ORF">SEA_PUMPERNICKEL_279</name>
</gene>
<reference evidence="1" key="1">
    <citation type="submission" date="2021-09" db="EMBL/GenBank/DDBJ databases">
        <authorList>
            <person name="Andersen S.H."/>
            <person name="Beall E.A."/>
            <person name="Cappelle B."/>
            <person name="Falteisek K.J."/>
            <person name="Fenske B.A."/>
            <person name="Gansluckner N.W."/>
            <person name="Gilbertson S.M."/>
            <person name="Krings K.J."/>
            <person name="Mobeck M."/>
            <person name="Odeku J.O."/>
            <person name="Poncelet M.E."/>
            <person name="Rohr J.R."/>
            <person name="Rolands L."/>
            <person name="Whipple C.D."/>
            <person name="Whipple E.M."/>
            <person name="Spring A.M."/>
            <person name="Klyczek K."/>
            <person name="Garlena R.A."/>
            <person name="Russell D.A."/>
            <person name="Pope W.H."/>
            <person name="Jacobs-Sera D."/>
            <person name="Hatfull G.F."/>
        </authorList>
    </citation>
    <scope>NUCLEOTIDE SEQUENCE</scope>
</reference>
<evidence type="ECO:0000313" key="2">
    <source>
        <dbReference type="Proteomes" id="UP000827768"/>
    </source>
</evidence>
<organism evidence="1 2">
    <name type="scientific">Microbacterium phage Pumpernickel</name>
    <dbReference type="NCBI Taxonomy" id="2885983"/>
    <lineage>
        <taxon>Viruses</taxon>
        <taxon>Duplodnaviria</taxon>
        <taxon>Heunggongvirae</taxon>
        <taxon>Uroviricota</taxon>
        <taxon>Caudoviricetes</taxon>
        <taxon>Pumpernickelvirus</taxon>
        <taxon>Pumpernickelvirus pumpernickel</taxon>
    </lineage>
</organism>
<proteinExistence type="predicted"/>
<sequence>MGLLVLASVLSVLALLWVRRDDVARLVGLGPIRAPIGFEWRMERRVTFGSEKFFVQLFDQTKDEVVWEGSFYSDIYHLKMDRRSQIRALQRKAISAVFGNGVPVELVRWARGER</sequence>
<keyword evidence="2" id="KW-1185">Reference proteome</keyword>
<dbReference type="RefSeq" id="YP_010755269.1">
    <property type="nucleotide sequence ID" value="NC_073468.1"/>
</dbReference>